<gene>
    <name evidence="1" type="ORF">BaRGS_00032486</name>
</gene>
<name>A0ABD0JNN9_9CAEN</name>
<accession>A0ABD0JNN9</accession>
<sequence length="105" mass="11643">MFEAVLAMPNEKLTPLSVDCNPSMTQRAGRKLWRDAIPAVAMCDLPRSLVSSAHSMAVKYLTSYSGTMPCKQPLHRTLQIAVPEDTQPTHSQYPSCHFPGKIMLL</sequence>
<proteinExistence type="predicted"/>
<organism evidence="1 2">
    <name type="scientific">Batillaria attramentaria</name>
    <dbReference type="NCBI Taxonomy" id="370345"/>
    <lineage>
        <taxon>Eukaryota</taxon>
        <taxon>Metazoa</taxon>
        <taxon>Spiralia</taxon>
        <taxon>Lophotrochozoa</taxon>
        <taxon>Mollusca</taxon>
        <taxon>Gastropoda</taxon>
        <taxon>Caenogastropoda</taxon>
        <taxon>Sorbeoconcha</taxon>
        <taxon>Cerithioidea</taxon>
        <taxon>Batillariidae</taxon>
        <taxon>Batillaria</taxon>
    </lineage>
</organism>
<keyword evidence="2" id="KW-1185">Reference proteome</keyword>
<dbReference type="EMBL" id="JACVVK020000380">
    <property type="protein sequence ID" value="KAK7476293.1"/>
    <property type="molecule type" value="Genomic_DNA"/>
</dbReference>
<protein>
    <submittedName>
        <fullName evidence="1">Uncharacterized protein</fullName>
    </submittedName>
</protein>
<reference evidence="1 2" key="1">
    <citation type="journal article" date="2023" name="Sci. Data">
        <title>Genome assembly of the Korean intertidal mud-creeper Batillaria attramentaria.</title>
        <authorList>
            <person name="Patra A.K."/>
            <person name="Ho P.T."/>
            <person name="Jun S."/>
            <person name="Lee S.J."/>
            <person name="Kim Y."/>
            <person name="Won Y.J."/>
        </authorList>
    </citation>
    <scope>NUCLEOTIDE SEQUENCE [LARGE SCALE GENOMIC DNA]</scope>
    <source>
        <strain evidence="1">Wonlab-2016</strain>
    </source>
</reference>
<evidence type="ECO:0000313" key="1">
    <source>
        <dbReference type="EMBL" id="KAK7476293.1"/>
    </source>
</evidence>
<evidence type="ECO:0000313" key="2">
    <source>
        <dbReference type="Proteomes" id="UP001519460"/>
    </source>
</evidence>
<dbReference type="AlphaFoldDB" id="A0ABD0JNN9"/>
<comment type="caution">
    <text evidence="1">The sequence shown here is derived from an EMBL/GenBank/DDBJ whole genome shotgun (WGS) entry which is preliminary data.</text>
</comment>
<dbReference type="Proteomes" id="UP001519460">
    <property type="component" value="Unassembled WGS sequence"/>
</dbReference>